<feature type="transmembrane region" description="Helical" evidence="3">
    <location>
        <begin position="167"/>
        <end position="185"/>
    </location>
</feature>
<keyword evidence="3" id="KW-1133">Transmembrane helix</keyword>
<dbReference type="InterPro" id="IPR020422">
    <property type="entry name" value="TYR_PHOSPHATASE_DUAL_dom"/>
</dbReference>
<dbReference type="Gene3D" id="3.90.190.10">
    <property type="entry name" value="Protein tyrosine phosphatase superfamily"/>
    <property type="match status" value="1"/>
</dbReference>
<protein>
    <submittedName>
        <fullName evidence="5">Phosphatase PAP2/dual specificity phosphatase family protein</fullName>
    </submittedName>
</protein>
<evidence type="ECO:0000256" key="1">
    <source>
        <dbReference type="ARBA" id="ARBA00022801"/>
    </source>
</evidence>
<feature type="transmembrane region" description="Helical" evidence="3">
    <location>
        <begin position="283"/>
        <end position="301"/>
    </location>
</feature>
<comment type="caution">
    <text evidence="5">The sequence shown here is derived from an EMBL/GenBank/DDBJ whole genome shotgun (WGS) entry which is preliminary data.</text>
</comment>
<dbReference type="InterPro" id="IPR000387">
    <property type="entry name" value="Tyr_Pase_dom"/>
</dbReference>
<dbReference type="PROSITE" id="PS00383">
    <property type="entry name" value="TYR_PHOSPHATASE_1"/>
    <property type="match status" value="1"/>
</dbReference>
<reference evidence="5" key="1">
    <citation type="submission" date="2024-02" db="EMBL/GenBank/DDBJ databases">
        <authorList>
            <consortium name="Clinical and Environmental Microbiology Branch: Whole genome sequencing antimicrobial resistance pathogens in the healthcare setting"/>
        </authorList>
    </citation>
    <scope>NUCLEOTIDE SEQUENCE</scope>
    <source>
        <strain evidence="5">2020GO-00142</strain>
    </source>
</reference>
<keyword evidence="3" id="KW-0472">Membrane</keyword>
<keyword evidence="2" id="KW-0904">Protein phosphatase</keyword>
<dbReference type="InterPro" id="IPR016130">
    <property type="entry name" value="Tyr_Pase_AS"/>
</dbReference>
<dbReference type="PROSITE" id="PS50056">
    <property type="entry name" value="TYR_PHOSPHATASE_2"/>
    <property type="match status" value="1"/>
</dbReference>
<feature type="transmembrane region" description="Helical" evidence="3">
    <location>
        <begin position="58"/>
        <end position="81"/>
    </location>
</feature>
<dbReference type="Pfam" id="PF00782">
    <property type="entry name" value="DSPc"/>
    <property type="match status" value="1"/>
</dbReference>
<dbReference type="SMART" id="SM00195">
    <property type="entry name" value="DSPc"/>
    <property type="match status" value="1"/>
</dbReference>
<dbReference type="InterPro" id="IPR029021">
    <property type="entry name" value="Prot-tyrosine_phosphatase-like"/>
</dbReference>
<feature type="transmembrane region" description="Helical" evidence="3">
    <location>
        <begin position="191"/>
        <end position="207"/>
    </location>
</feature>
<gene>
    <name evidence="5" type="ORF">JRA39_003276</name>
</gene>
<organism evidence="5">
    <name type="scientific">Providencia stuartii</name>
    <dbReference type="NCBI Taxonomy" id="588"/>
    <lineage>
        <taxon>Bacteria</taxon>
        <taxon>Pseudomonadati</taxon>
        <taxon>Pseudomonadota</taxon>
        <taxon>Gammaproteobacteria</taxon>
        <taxon>Enterobacterales</taxon>
        <taxon>Morganellaceae</taxon>
        <taxon>Providencia</taxon>
    </lineage>
</organism>
<sequence length="446" mass="51216">MTTSHQPLPPTSRRKIGLYAFIWLLFLAPFFFLTYGQVNTYTATLTNVPSYVYSWEQHIPFLSWTIIPYWSIDLFYGLSLFMCTSLREQKIHGIRLIVASLTACIGFLLFPLKFSFSRPDTSGIAGWMFESLELFDLPYNQAPSLHIILLWLLWLRFRAHTPTKWRWLLHGWSLFILVSVLTTWQHHFIDVITGFAVGILISYFLPIDSKWHWNYTGSRRSLKMTINYGLGAITCLLLAFIIQGAAWLFLWPAIALFMVSLGYLGCGASVFQKTPEGQISPSAWVLLLPYRLIAIATYHYYAKACRQPSQVNEQLILGGRPLYHLSAQSVFDMTCEWPRNSYSRGLTYCSQPQIDLLPLSAADIERAMSTMDALAQNGVVYVHCKLGYSRSATVAVAWLVHRRSAVSIEDAIEQVMQARPQVILNAATLEQLHYWYQQYYSKRVQL</sequence>
<evidence type="ECO:0000313" key="5">
    <source>
        <dbReference type="EMBL" id="EMP9434180.1"/>
    </source>
</evidence>
<keyword evidence="1" id="KW-0378">Hydrolase</keyword>
<dbReference type="SUPFAM" id="SSF52799">
    <property type="entry name" value="(Phosphotyrosine protein) phosphatases II"/>
    <property type="match status" value="1"/>
</dbReference>
<feature type="domain" description="Tyrosine specific protein phosphatases" evidence="4">
    <location>
        <begin position="365"/>
        <end position="430"/>
    </location>
</feature>
<dbReference type="PANTHER" id="PTHR47216">
    <property type="match status" value="1"/>
</dbReference>
<name>A0AAI9I231_PROST</name>
<feature type="transmembrane region" description="Helical" evidence="3">
    <location>
        <begin position="93"/>
        <end position="112"/>
    </location>
</feature>
<accession>A0AAI9I231</accession>
<feature type="transmembrane region" description="Helical" evidence="3">
    <location>
        <begin position="16"/>
        <end position="38"/>
    </location>
</feature>
<dbReference type="RefSeq" id="WP_247046770.1">
    <property type="nucleotide sequence ID" value="NZ_JALLDV010000005.1"/>
</dbReference>
<dbReference type="EMBL" id="AAZDVE040000030">
    <property type="protein sequence ID" value="EMP9434180.1"/>
    <property type="molecule type" value="Genomic_DNA"/>
</dbReference>
<feature type="transmembrane region" description="Helical" evidence="3">
    <location>
        <begin position="253"/>
        <end position="271"/>
    </location>
</feature>
<dbReference type="CDD" id="cd03386">
    <property type="entry name" value="PAP2_Aur1_like"/>
    <property type="match status" value="1"/>
</dbReference>
<feature type="transmembrane region" description="Helical" evidence="3">
    <location>
        <begin position="137"/>
        <end position="155"/>
    </location>
</feature>
<keyword evidence="3" id="KW-0812">Transmembrane</keyword>
<feature type="transmembrane region" description="Helical" evidence="3">
    <location>
        <begin position="228"/>
        <end position="247"/>
    </location>
</feature>
<dbReference type="PANTHER" id="PTHR47216:SF4">
    <property type="entry name" value="OS01G0859400 PROTEIN"/>
    <property type="match status" value="1"/>
</dbReference>
<evidence type="ECO:0000259" key="4">
    <source>
        <dbReference type="PROSITE" id="PS50056"/>
    </source>
</evidence>
<proteinExistence type="predicted"/>
<evidence type="ECO:0000256" key="2">
    <source>
        <dbReference type="ARBA" id="ARBA00022912"/>
    </source>
</evidence>
<dbReference type="CDD" id="cd14527">
    <property type="entry name" value="DSP_bac"/>
    <property type="match status" value="1"/>
</dbReference>
<evidence type="ECO:0000256" key="3">
    <source>
        <dbReference type="SAM" id="Phobius"/>
    </source>
</evidence>
<dbReference type="AlphaFoldDB" id="A0AAI9I231"/>
<dbReference type="InterPro" id="IPR000340">
    <property type="entry name" value="Dual-sp_phosphatase_cat-dom"/>
</dbReference>
<dbReference type="GO" id="GO:0004721">
    <property type="term" value="F:phosphoprotein phosphatase activity"/>
    <property type="evidence" value="ECO:0007669"/>
    <property type="project" value="UniProtKB-KW"/>
</dbReference>